<dbReference type="AlphaFoldDB" id="A0A3L8DR03"/>
<evidence type="ECO:0000256" key="3">
    <source>
        <dbReference type="ARBA" id="ARBA00010701"/>
    </source>
</evidence>
<dbReference type="Gene3D" id="3.40.50.1820">
    <property type="entry name" value="alpha/beta hydrolase"/>
    <property type="match status" value="1"/>
</dbReference>
<protein>
    <recommendedName>
        <fullName evidence="4">phospholipase A1</fullName>
        <ecNumber evidence="4">3.1.1.32</ecNumber>
    </recommendedName>
</protein>
<organism evidence="10 11">
    <name type="scientific">Ooceraea biroi</name>
    <name type="common">Clonal raider ant</name>
    <name type="synonym">Cerapachys biroi</name>
    <dbReference type="NCBI Taxonomy" id="2015173"/>
    <lineage>
        <taxon>Eukaryota</taxon>
        <taxon>Metazoa</taxon>
        <taxon>Ecdysozoa</taxon>
        <taxon>Arthropoda</taxon>
        <taxon>Hexapoda</taxon>
        <taxon>Insecta</taxon>
        <taxon>Pterygota</taxon>
        <taxon>Neoptera</taxon>
        <taxon>Endopterygota</taxon>
        <taxon>Hymenoptera</taxon>
        <taxon>Apocrita</taxon>
        <taxon>Aculeata</taxon>
        <taxon>Formicoidea</taxon>
        <taxon>Formicidae</taxon>
        <taxon>Dorylinae</taxon>
        <taxon>Ooceraea</taxon>
    </lineage>
</organism>
<evidence type="ECO:0000313" key="10">
    <source>
        <dbReference type="EMBL" id="RLU22821.1"/>
    </source>
</evidence>
<evidence type="ECO:0000256" key="1">
    <source>
        <dbReference type="ARBA" id="ARBA00000111"/>
    </source>
</evidence>
<reference evidence="10 11" key="1">
    <citation type="journal article" date="2018" name="Genome Res.">
        <title>The genomic architecture and molecular evolution of ant odorant receptors.</title>
        <authorList>
            <person name="McKenzie S.K."/>
            <person name="Kronauer D.J.C."/>
        </authorList>
    </citation>
    <scope>NUCLEOTIDE SEQUENCE [LARGE SCALE GENOMIC DNA]</scope>
    <source>
        <strain evidence="10">Clonal line C1</strain>
    </source>
</reference>
<keyword evidence="7" id="KW-1015">Disulfide bond</keyword>
<evidence type="ECO:0000256" key="2">
    <source>
        <dbReference type="ARBA" id="ARBA00004613"/>
    </source>
</evidence>
<dbReference type="EC" id="3.1.1.32" evidence="4"/>
<dbReference type="Pfam" id="PF00151">
    <property type="entry name" value="Lipase"/>
    <property type="match status" value="1"/>
</dbReference>
<proteinExistence type="inferred from homology"/>
<keyword evidence="6" id="KW-0378">Hydrolase</keyword>
<dbReference type="OrthoDB" id="199913at2759"/>
<evidence type="ECO:0000256" key="4">
    <source>
        <dbReference type="ARBA" id="ARBA00013179"/>
    </source>
</evidence>
<evidence type="ECO:0000313" key="11">
    <source>
        <dbReference type="Proteomes" id="UP000279307"/>
    </source>
</evidence>
<dbReference type="GO" id="GO:0005615">
    <property type="term" value="C:extracellular space"/>
    <property type="evidence" value="ECO:0007669"/>
    <property type="project" value="TreeGrafter"/>
</dbReference>
<comment type="catalytic activity">
    <reaction evidence="1">
        <text>a 1,2-diacyl-sn-glycero-3-phosphocholine + H2O = a 2-acyl-sn-glycero-3-phosphocholine + a fatty acid + H(+)</text>
        <dbReference type="Rhea" id="RHEA:18689"/>
        <dbReference type="ChEBI" id="CHEBI:15377"/>
        <dbReference type="ChEBI" id="CHEBI:15378"/>
        <dbReference type="ChEBI" id="CHEBI:28868"/>
        <dbReference type="ChEBI" id="CHEBI:57643"/>
        <dbReference type="ChEBI" id="CHEBI:57875"/>
        <dbReference type="EC" id="3.1.1.32"/>
    </reaction>
</comment>
<dbReference type="InterPro" id="IPR000734">
    <property type="entry name" value="TAG_lipase"/>
</dbReference>
<evidence type="ECO:0000256" key="7">
    <source>
        <dbReference type="ARBA" id="ARBA00023157"/>
    </source>
</evidence>
<dbReference type="PANTHER" id="PTHR11610">
    <property type="entry name" value="LIPASE"/>
    <property type="match status" value="1"/>
</dbReference>
<name>A0A3L8DR03_OOCBI</name>
<dbReference type="GO" id="GO:0016042">
    <property type="term" value="P:lipid catabolic process"/>
    <property type="evidence" value="ECO:0007669"/>
    <property type="project" value="TreeGrafter"/>
</dbReference>
<dbReference type="InterPro" id="IPR029058">
    <property type="entry name" value="AB_hydrolase_fold"/>
</dbReference>
<evidence type="ECO:0000259" key="9">
    <source>
        <dbReference type="Pfam" id="PF00151"/>
    </source>
</evidence>
<keyword evidence="5" id="KW-0964">Secreted</keyword>
<comment type="caution">
    <text evidence="10">The sequence shown here is derived from an EMBL/GenBank/DDBJ whole genome shotgun (WGS) entry which is preliminary data.</text>
</comment>
<comment type="subcellular location">
    <subcellularLocation>
        <location evidence="2">Secreted</location>
    </subcellularLocation>
</comment>
<dbReference type="EMBL" id="QOIP01000005">
    <property type="protein sequence ID" value="RLU22821.1"/>
    <property type="molecule type" value="Genomic_DNA"/>
</dbReference>
<sequence>MSFQTAFLTHGDYNVILMDWEPLAASTFYLGPMRNTVRVGNDAGNFIDFLVKETDLKTENVHFIGMLRVQYNNAINKSTFVTFSICHFVNLQGHSLGAHVAGNAGSATTSGKLSRVTGLDPALPGFHMLSSEKTRLDPSDAAFVDVIHSCGGVLGFLQPLGKVDFYPNAGTAVQPGCCCAPEIMEACSHGRSYKYFTESINSKTGLLAAKCDNWDSYMAGKCAKSQVVLMGEHVDQTAEGLFFLRTRSDPPYAYIPKVTDNNV</sequence>
<comment type="similarity">
    <text evidence="3 8">Belongs to the AB hydrolase superfamily. Lipase family.</text>
</comment>
<dbReference type="GO" id="GO:0008970">
    <property type="term" value="F:phospholipase A1 activity"/>
    <property type="evidence" value="ECO:0007669"/>
    <property type="project" value="UniProtKB-EC"/>
</dbReference>
<accession>A0A3L8DR03</accession>
<feature type="domain" description="Lipase" evidence="9">
    <location>
        <begin position="89"/>
        <end position="252"/>
    </location>
</feature>
<dbReference type="Proteomes" id="UP000279307">
    <property type="component" value="Chromosome 5"/>
</dbReference>
<dbReference type="InterPro" id="IPR013818">
    <property type="entry name" value="Lipase"/>
</dbReference>
<evidence type="ECO:0000256" key="5">
    <source>
        <dbReference type="ARBA" id="ARBA00022525"/>
    </source>
</evidence>
<gene>
    <name evidence="10" type="ORF">DMN91_005099</name>
</gene>
<dbReference type="SUPFAM" id="SSF53474">
    <property type="entry name" value="alpha/beta-Hydrolases"/>
    <property type="match status" value="2"/>
</dbReference>
<evidence type="ECO:0000256" key="8">
    <source>
        <dbReference type="RuleBase" id="RU004262"/>
    </source>
</evidence>
<evidence type="ECO:0000256" key="6">
    <source>
        <dbReference type="ARBA" id="ARBA00022801"/>
    </source>
</evidence>